<feature type="region of interest" description="Disordered" evidence="10">
    <location>
        <begin position="322"/>
        <end position="355"/>
    </location>
</feature>
<keyword evidence="9" id="KW-0175">Coiled coil</keyword>
<dbReference type="InterPro" id="IPR000719">
    <property type="entry name" value="Prot_kinase_dom"/>
</dbReference>
<accession>A0A4W5RU51</accession>
<reference evidence="14" key="2">
    <citation type="submission" date="2025-08" db="UniProtKB">
        <authorList>
            <consortium name="Ensembl"/>
        </authorList>
    </citation>
    <scope>IDENTIFICATION</scope>
</reference>
<organism evidence="14 15">
    <name type="scientific">Hucho hucho</name>
    <name type="common">huchen</name>
    <dbReference type="NCBI Taxonomy" id="62062"/>
    <lineage>
        <taxon>Eukaryota</taxon>
        <taxon>Metazoa</taxon>
        <taxon>Chordata</taxon>
        <taxon>Craniata</taxon>
        <taxon>Vertebrata</taxon>
        <taxon>Euteleostomi</taxon>
        <taxon>Actinopterygii</taxon>
        <taxon>Neopterygii</taxon>
        <taxon>Teleostei</taxon>
        <taxon>Protacanthopterygii</taxon>
        <taxon>Salmoniformes</taxon>
        <taxon>Salmonidae</taxon>
        <taxon>Salmoninae</taxon>
        <taxon>Hucho</taxon>
    </lineage>
</organism>
<dbReference type="InterPro" id="IPR011009">
    <property type="entry name" value="Kinase-like_dom_sf"/>
</dbReference>
<keyword evidence="15" id="KW-1185">Reference proteome</keyword>
<evidence type="ECO:0000256" key="4">
    <source>
        <dbReference type="ARBA" id="ARBA00022679"/>
    </source>
</evidence>
<dbReference type="InterPro" id="IPR008271">
    <property type="entry name" value="Ser/Thr_kinase_AS"/>
</dbReference>
<feature type="signal peptide" evidence="11">
    <location>
        <begin position="1"/>
        <end position="26"/>
    </location>
</feature>
<dbReference type="InterPro" id="IPR001180">
    <property type="entry name" value="CNH_dom"/>
</dbReference>
<dbReference type="PROSITE" id="PS50011">
    <property type="entry name" value="PROTEIN_KINASE_DOM"/>
    <property type="match status" value="1"/>
</dbReference>
<feature type="coiled-coil region" evidence="9">
    <location>
        <begin position="417"/>
        <end position="444"/>
    </location>
</feature>
<dbReference type="Ensembl" id="ENSHHUT00000092451.1">
    <property type="protein sequence ID" value="ENSHHUP00000089668.1"/>
    <property type="gene ID" value="ENSHHUG00000051649.1"/>
</dbReference>
<dbReference type="SMART" id="SM00220">
    <property type="entry name" value="S_TKc"/>
    <property type="match status" value="1"/>
</dbReference>
<evidence type="ECO:0000259" key="12">
    <source>
        <dbReference type="PROSITE" id="PS50011"/>
    </source>
</evidence>
<name>A0A4W5RU51_9TELE</name>
<evidence type="ECO:0000256" key="7">
    <source>
        <dbReference type="ARBA" id="ARBA00022840"/>
    </source>
</evidence>
<proteinExistence type="inferred from homology"/>
<feature type="region of interest" description="Disordered" evidence="10">
    <location>
        <begin position="280"/>
        <end position="303"/>
    </location>
</feature>
<keyword evidence="4" id="KW-0808">Transferase</keyword>
<reference evidence="15" key="1">
    <citation type="submission" date="2018-06" db="EMBL/GenBank/DDBJ databases">
        <title>Genome assembly of Danube salmon.</title>
        <authorList>
            <person name="Macqueen D.J."/>
            <person name="Gundappa M.K."/>
        </authorList>
    </citation>
    <scope>NUCLEOTIDE SEQUENCE [LARGE SCALE GENOMIC DNA]</scope>
</reference>
<dbReference type="PROSITE" id="PS00107">
    <property type="entry name" value="PROTEIN_KINASE_ATP"/>
    <property type="match status" value="1"/>
</dbReference>
<keyword evidence="3" id="KW-0723">Serine/threonine-protein kinase</keyword>
<dbReference type="PROSITE" id="PS50219">
    <property type="entry name" value="CNH"/>
    <property type="match status" value="1"/>
</dbReference>
<feature type="domain" description="CNH" evidence="13">
    <location>
        <begin position="570"/>
        <end position="861"/>
    </location>
</feature>
<feature type="compositionally biased region" description="Acidic residues" evidence="10">
    <location>
        <begin position="280"/>
        <end position="291"/>
    </location>
</feature>
<dbReference type="GO" id="GO:0005829">
    <property type="term" value="C:cytosol"/>
    <property type="evidence" value="ECO:0007669"/>
    <property type="project" value="TreeGrafter"/>
</dbReference>
<dbReference type="EC" id="2.7.11.1" evidence="2"/>
<sequence>MHTVSPCNLLCDLLSTFLLLNDPAGIFELVEVVGNGTYGQVYKGRHVKTGQLAAIKVMDVTEEEEEEIKAEINMLKKYSHHRNIATYYGAFVKKSPPGHDDHLWLVMEFCGAGSVTDLVKNTKGNSLKEDWIAYICREILRGLSHLHQHKVIHRDIKGQNVLLTENAEVKLVDFGVSAQLDRTVGRRNTFIGTPYWMAPEVIACDENPDSTYDYRSDIWSLGITAIETAEGAPPLCDMHPMRALFLIPRNPPPKLKSKKCYAFSLLFSLSLFVSEETEYEYSGSDEEDENRGEDGESSTSILNVPGESTLRRDFLRLQQENKERSEALKRQQAQLAAQRRDPEEHKRQLLHDRQKRIEEQKEQRRRLEEVIHIGLISIRFPHLLRPLSSVLSHLLRPLSSVLSHLLLKKVKVNRGELEFIRHKLEEEQRQLEILQQQLLQEQALLMVTLFLPLSCSHLLSSALVYPYLCLQGILLTLTTSSSYWHFTPLTTRGIKHSSLMVCTNVLKFSLLFPLNFACFSASLLLCPGLGSRFEQLKMEVRKGSMVNVNPTNTRPHSDTPEIRKYKKRFNSEILCAALWGVNLLVGTENGLKLLDRSGQGKVYPLINSRRFQQMDVLEGLNLLITISGKKNKVRVYYLAWLRNKILHNDPEVEKKQGWTTVGEMEGCVHYKVVKYERIKFLVIAMKNAVEVYAWAPKPYHKFMAFKSFGDLPHRPQLVDLTVEEGQRLKVIYGSIAGFHAIDVDSGNNYDIYIPVFHPLLIQCQIMPHAIVFLPSSDGMEMLLCYEDEGVYVNTYGRIIKDVVLQWGEMPTSVAHICSNQIMGWGEKAIEIRAVETGHLDGVFMHKRAQRLKFLCERNDKVFFASVRSGGSSQVYFMTLNRNCIMNW</sequence>
<dbReference type="SUPFAM" id="SSF56112">
    <property type="entry name" value="Protein kinase-like (PK-like)"/>
    <property type="match status" value="1"/>
</dbReference>
<evidence type="ECO:0000256" key="10">
    <source>
        <dbReference type="SAM" id="MobiDB-lite"/>
    </source>
</evidence>
<keyword evidence="7 8" id="KW-0067">ATP-binding</keyword>
<keyword evidence="6" id="KW-0418">Kinase</keyword>
<feature type="domain" description="Protein kinase" evidence="12">
    <location>
        <begin position="27"/>
        <end position="375"/>
    </location>
</feature>
<reference evidence="14" key="3">
    <citation type="submission" date="2025-09" db="UniProtKB">
        <authorList>
            <consortium name="Ensembl"/>
        </authorList>
    </citation>
    <scope>IDENTIFICATION</scope>
</reference>
<evidence type="ECO:0000256" key="6">
    <source>
        <dbReference type="ARBA" id="ARBA00022777"/>
    </source>
</evidence>
<dbReference type="PANTHER" id="PTHR47096">
    <property type="entry name" value="MISSHAPEN LIKE KINASE 1"/>
    <property type="match status" value="1"/>
</dbReference>
<dbReference type="PANTHER" id="PTHR47096:SF1">
    <property type="entry name" value="MISSHAPEN LIKE KINASE 1"/>
    <property type="match status" value="1"/>
</dbReference>
<evidence type="ECO:0000256" key="8">
    <source>
        <dbReference type="PROSITE-ProRule" id="PRU10141"/>
    </source>
</evidence>
<evidence type="ECO:0000313" key="15">
    <source>
        <dbReference type="Proteomes" id="UP000314982"/>
    </source>
</evidence>
<evidence type="ECO:0000256" key="9">
    <source>
        <dbReference type="SAM" id="Coils"/>
    </source>
</evidence>
<evidence type="ECO:0000256" key="1">
    <source>
        <dbReference type="ARBA" id="ARBA00008874"/>
    </source>
</evidence>
<dbReference type="Gene3D" id="3.30.200.20">
    <property type="entry name" value="Phosphorylase Kinase, domain 1"/>
    <property type="match status" value="1"/>
</dbReference>
<dbReference type="InterPro" id="IPR051700">
    <property type="entry name" value="STE20_Ser-Thr_kinase"/>
</dbReference>
<dbReference type="PROSITE" id="PS00108">
    <property type="entry name" value="PROTEIN_KINASE_ST"/>
    <property type="match status" value="1"/>
</dbReference>
<dbReference type="GO" id="GO:0005524">
    <property type="term" value="F:ATP binding"/>
    <property type="evidence" value="ECO:0007669"/>
    <property type="project" value="UniProtKB-UniRule"/>
</dbReference>
<evidence type="ECO:0000256" key="2">
    <source>
        <dbReference type="ARBA" id="ARBA00012513"/>
    </source>
</evidence>
<dbReference type="Pfam" id="PF00780">
    <property type="entry name" value="CNH"/>
    <property type="match status" value="1"/>
</dbReference>
<comment type="similarity">
    <text evidence="1">Belongs to the protein kinase superfamily. STE Ser/Thr protein kinase family. STE20 subfamily.</text>
</comment>
<dbReference type="GO" id="GO:0004674">
    <property type="term" value="F:protein serine/threonine kinase activity"/>
    <property type="evidence" value="ECO:0007669"/>
    <property type="project" value="UniProtKB-KW"/>
</dbReference>
<dbReference type="InterPro" id="IPR017441">
    <property type="entry name" value="Protein_kinase_ATP_BS"/>
</dbReference>
<dbReference type="Proteomes" id="UP000314982">
    <property type="component" value="Unassembled WGS sequence"/>
</dbReference>
<dbReference type="Gene3D" id="1.10.510.10">
    <property type="entry name" value="Transferase(Phosphotransferase) domain 1"/>
    <property type="match status" value="1"/>
</dbReference>
<dbReference type="SMART" id="SM00036">
    <property type="entry name" value="CNH"/>
    <property type="match status" value="1"/>
</dbReference>
<keyword evidence="11" id="KW-0732">Signal</keyword>
<feature type="compositionally biased region" description="Basic and acidic residues" evidence="10">
    <location>
        <begin position="338"/>
        <end position="355"/>
    </location>
</feature>
<feature type="chain" id="PRO_5046925175" description="non-specific serine/threonine protein kinase" evidence="11">
    <location>
        <begin position="27"/>
        <end position="887"/>
    </location>
</feature>
<evidence type="ECO:0000256" key="3">
    <source>
        <dbReference type="ARBA" id="ARBA00022527"/>
    </source>
</evidence>
<protein>
    <recommendedName>
        <fullName evidence="2">non-specific serine/threonine protein kinase</fullName>
        <ecNumber evidence="2">2.7.11.1</ecNumber>
    </recommendedName>
</protein>
<evidence type="ECO:0000256" key="11">
    <source>
        <dbReference type="SAM" id="SignalP"/>
    </source>
</evidence>
<dbReference type="GeneTree" id="ENSGT00950000183196"/>
<evidence type="ECO:0000256" key="5">
    <source>
        <dbReference type="ARBA" id="ARBA00022741"/>
    </source>
</evidence>
<dbReference type="Pfam" id="PF00069">
    <property type="entry name" value="Pkinase"/>
    <property type="match status" value="1"/>
</dbReference>
<evidence type="ECO:0000313" key="14">
    <source>
        <dbReference type="Ensembl" id="ENSHHUP00000089668.1"/>
    </source>
</evidence>
<evidence type="ECO:0000259" key="13">
    <source>
        <dbReference type="PROSITE" id="PS50219"/>
    </source>
</evidence>
<dbReference type="AlphaFoldDB" id="A0A4W5RU51"/>
<keyword evidence="5 8" id="KW-0547">Nucleotide-binding</keyword>
<feature type="binding site" evidence="8">
    <location>
        <position position="56"/>
    </location>
    <ligand>
        <name>ATP</name>
        <dbReference type="ChEBI" id="CHEBI:30616"/>
    </ligand>
</feature>